<dbReference type="EMBL" id="HBIU01044167">
    <property type="protein sequence ID" value="CAE0641108.1"/>
    <property type="molecule type" value="Transcribed_RNA"/>
</dbReference>
<gene>
    <name evidence="1" type="ORF">HAKA00212_LOCUS19931</name>
    <name evidence="2" type="ORF">HAKA00212_LOCUS19933</name>
    <name evidence="3" type="ORF">HAKA00212_LOCUS19935</name>
</gene>
<proteinExistence type="predicted"/>
<organism evidence="1">
    <name type="scientific">Heterosigma akashiwo</name>
    <name type="common">Chromophytic alga</name>
    <name type="synonym">Heterosigma carterae</name>
    <dbReference type="NCBI Taxonomy" id="2829"/>
    <lineage>
        <taxon>Eukaryota</taxon>
        <taxon>Sar</taxon>
        <taxon>Stramenopiles</taxon>
        <taxon>Ochrophyta</taxon>
        <taxon>Raphidophyceae</taxon>
        <taxon>Chattonellales</taxon>
        <taxon>Chattonellaceae</taxon>
        <taxon>Heterosigma</taxon>
    </lineage>
</organism>
<accession>A0A6V1U6T2</accession>
<evidence type="ECO:0000313" key="3">
    <source>
        <dbReference type="EMBL" id="CAE0641110.1"/>
    </source>
</evidence>
<evidence type="ECO:0000313" key="1">
    <source>
        <dbReference type="EMBL" id="CAE0641106.1"/>
    </source>
</evidence>
<protein>
    <submittedName>
        <fullName evidence="1">Uncharacterized protein</fullName>
    </submittedName>
</protein>
<evidence type="ECO:0000313" key="2">
    <source>
        <dbReference type="EMBL" id="CAE0641108.1"/>
    </source>
</evidence>
<dbReference type="EMBL" id="HBIU01044169">
    <property type="protein sequence ID" value="CAE0641110.1"/>
    <property type="molecule type" value="Transcribed_RNA"/>
</dbReference>
<name>A0A6V1U6T2_HETAK</name>
<sequence>MRHYLGSKGFFKVEGKDIEATWGVNDPQRMIFDHYVRFLNPMLERVDEKIQEARPGVDIATISPEEKGIYVLRMWVAPYFQQFLIPHMNQKLEAHDQLKKYSSTDMAGFFWVFLICSVYRVTPGALYQDDSMKAVREARPAHVPLMPLKEVLDIIEKLNIDPVPNDQHWRQLGLSSRTVKAMQEKVNSHVVQLLDGVAQLLFVMDDRKNRLSSVTANAEAGMTASLHPTKGFSAAKDEVASVASSFRAVGFYSECLDHTADNSSPQKLKMVRLFEEALHKLKGLVGEARSEEDMPVMLMDREYMMSFEVMLLLVKEGWQFNGTVPRNRGFPFAWGDFKGTDRQLRVDEAGEHRTIYAKYVITDEELGLDAANRKTCNEVVIMVNRALGKVHMMASNMPQLRPGRYILVTKGAALSGETPRDHLPEILKKLGVECRLMSQGQGNDPVWWIMRKFRISSRGVYLVLMTKKLLHEQEQRLHNRPELEGMSPDLLQILRVKYQQLFNYK</sequence>
<reference evidence="1" key="1">
    <citation type="submission" date="2021-01" db="EMBL/GenBank/DDBJ databases">
        <authorList>
            <person name="Corre E."/>
            <person name="Pelletier E."/>
            <person name="Niang G."/>
            <person name="Scheremetjew M."/>
            <person name="Finn R."/>
            <person name="Kale V."/>
            <person name="Holt S."/>
            <person name="Cochrane G."/>
            <person name="Meng A."/>
            <person name="Brown T."/>
            <person name="Cohen L."/>
        </authorList>
    </citation>
    <scope>NUCLEOTIDE SEQUENCE</scope>
    <source>
        <strain evidence="1">CCMP3107</strain>
    </source>
</reference>
<dbReference type="EMBL" id="HBIU01044165">
    <property type="protein sequence ID" value="CAE0641106.1"/>
    <property type="molecule type" value="Transcribed_RNA"/>
</dbReference>
<dbReference type="AlphaFoldDB" id="A0A6V1U6T2"/>